<organism evidence="2 3">
    <name type="scientific">Haloterrigena gelatinilytica</name>
    <dbReference type="NCBI Taxonomy" id="2741724"/>
    <lineage>
        <taxon>Archaea</taxon>
        <taxon>Methanobacteriati</taxon>
        <taxon>Methanobacteriota</taxon>
        <taxon>Stenosarchaea group</taxon>
        <taxon>Halobacteria</taxon>
        <taxon>Halobacteriales</taxon>
        <taxon>Natrialbaceae</taxon>
        <taxon>Haloterrigena</taxon>
    </lineage>
</organism>
<evidence type="ECO:0000313" key="2">
    <source>
        <dbReference type="EMBL" id="NUB93853.1"/>
    </source>
</evidence>
<evidence type="ECO:0000256" key="1">
    <source>
        <dbReference type="SAM" id="MobiDB-lite"/>
    </source>
</evidence>
<dbReference type="Proteomes" id="UP000728647">
    <property type="component" value="Unassembled WGS sequence"/>
</dbReference>
<accession>A0A8J8KGW2</accession>
<protein>
    <submittedName>
        <fullName evidence="2">Uncharacterized protein</fullName>
    </submittedName>
</protein>
<dbReference type="RefSeq" id="WP_174703491.1">
    <property type="nucleotide sequence ID" value="NZ_JABURA010000003.1"/>
</dbReference>
<reference evidence="2" key="1">
    <citation type="submission" date="2020-06" db="EMBL/GenBank/DDBJ databases">
        <title>Haloterrigena sp. nov., an extremely halophilic archaeon isolated from a saline sediment.</title>
        <authorList>
            <person name="Liu B.-B."/>
        </authorList>
    </citation>
    <scope>NUCLEOTIDE SEQUENCE</scope>
    <source>
        <strain evidence="2">SYSU A121-1</strain>
    </source>
</reference>
<dbReference type="Pfam" id="PF25925">
    <property type="entry name" value="DUF7970"/>
    <property type="match status" value="1"/>
</dbReference>
<dbReference type="AlphaFoldDB" id="A0A8J8KGW2"/>
<name>A0A8J8KGW2_9EURY</name>
<feature type="region of interest" description="Disordered" evidence="1">
    <location>
        <begin position="1"/>
        <end position="83"/>
    </location>
</feature>
<dbReference type="EMBL" id="JABURA010000003">
    <property type="protein sequence ID" value="NUB93853.1"/>
    <property type="molecule type" value="Genomic_DNA"/>
</dbReference>
<evidence type="ECO:0000313" key="3">
    <source>
        <dbReference type="Proteomes" id="UP000728647"/>
    </source>
</evidence>
<dbReference type="OrthoDB" id="186653at2157"/>
<sequence>MTGFKSGASADDPFGDADDTDDDPETGSESATGSADSVSRDESESPESAGRDQRQETDSESTADSEPRTDDDSATDSRGLPWIYERNSITDGRKKTVQLHLQKSSLDRERDTRLEIEDVLDESVKKADLREAALLVGLEHTDQVADQLREWGYDFD</sequence>
<proteinExistence type="predicted"/>
<feature type="compositionally biased region" description="Acidic residues" evidence="1">
    <location>
        <begin position="13"/>
        <end position="26"/>
    </location>
</feature>
<dbReference type="InterPro" id="IPR058276">
    <property type="entry name" value="DUF7970"/>
</dbReference>
<feature type="compositionally biased region" description="Basic and acidic residues" evidence="1">
    <location>
        <begin position="38"/>
        <end position="57"/>
    </location>
</feature>
<comment type="caution">
    <text evidence="2">The sequence shown here is derived from an EMBL/GenBank/DDBJ whole genome shotgun (WGS) entry which is preliminary data.</text>
</comment>
<gene>
    <name evidence="2" type="ORF">HT576_23045</name>
</gene>